<evidence type="ECO:0000256" key="1">
    <source>
        <dbReference type="SAM" id="Phobius"/>
    </source>
</evidence>
<dbReference type="GO" id="GO:0006874">
    <property type="term" value="P:intracellular calcium ion homeostasis"/>
    <property type="evidence" value="ECO:0007669"/>
    <property type="project" value="TreeGrafter"/>
</dbReference>
<feature type="transmembrane region" description="Helical" evidence="1">
    <location>
        <begin position="148"/>
        <end position="167"/>
    </location>
</feature>
<evidence type="ECO:0000313" key="2">
    <source>
        <dbReference type="EMBL" id="PVU89475.1"/>
    </source>
</evidence>
<dbReference type="PANTHER" id="PTHR31323:SF1">
    <property type="entry name" value="MECHANOSENSITIVE ION CHANNEL PROTEIN"/>
    <property type="match status" value="1"/>
</dbReference>
<feature type="transmembrane region" description="Helical" evidence="1">
    <location>
        <begin position="365"/>
        <end position="384"/>
    </location>
</feature>
<dbReference type="OrthoDB" id="544685at2759"/>
<dbReference type="Proteomes" id="UP000245383">
    <property type="component" value="Unassembled WGS sequence"/>
</dbReference>
<keyword evidence="3" id="KW-1185">Reference proteome</keyword>
<dbReference type="EMBL" id="MBFR01000312">
    <property type="protein sequence ID" value="PVU89475.1"/>
    <property type="molecule type" value="Genomic_DNA"/>
</dbReference>
<keyword evidence="1" id="KW-1133">Transmembrane helix</keyword>
<name>A0A2T9YAY2_9FUNG</name>
<sequence>MNNVEEKSITDTHLFETKLEDGDTWYDNIEDEVPSAQKKKSRALTILMWLSITTFGCAVLFFPCIYVLIEYPEVPLSETLNQKNPKYIEFSIIQCIGCMSILLTGSWILFRILNLIFGPLLNQVQKLAIRLIADPVEIKQTVVFINSLKTNILVVVVLLFATLLWSVYFFNDSVESIKLTKAQYESYYILCFKILMLGFVSSILFLLESMIMRGLARKFHRQSYKVRVERQKKMEKALTEIQNSPKFLADNLEISVSANTKDPSLFYNDKKMHTAQKKVKRLAHLIFITLLTDKSRNFLIPEDLMNFFEETEKGAQMFTLFDNLGSGTITSQDFQATCIECYFDSNALNKTLTDMSMVLRDIHRFFLCLIILMIMIMVLMVVSYDPLKNIASLATLFSSFDCFVYLFMANPYDVGDHVLIEGKNLIVEKIRLLTTVFYTTDGRSDNQTETFDVEVQFNTPKSKIDQLESILLEFVENNPLDFKPGIAVRQYSLKSCAVLSLKILCKYRNNWQNFVNYANSRSIFIEKIKSTIIQLEIHCTEPLQPISFVKDSPDTDLMSFFK</sequence>
<feature type="transmembrane region" description="Helical" evidence="1">
    <location>
        <begin position="46"/>
        <end position="68"/>
    </location>
</feature>
<reference evidence="2 3" key="1">
    <citation type="journal article" date="2018" name="MBio">
        <title>Comparative Genomics Reveals the Core Gene Toolbox for the Fungus-Insect Symbiosis.</title>
        <authorList>
            <person name="Wang Y."/>
            <person name="Stata M."/>
            <person name="Wang W."/>
            <person name="Stajich J.E."/>
            <person name="White M.M."/>
            <person name="Moncalvo J.M."/>
        </authorList>
    </citation>
    <scope>NUCLEOTIDE SEQUENCE [LARGE SCALE GENOMIC DNA]</scope>
    <source>
        <strain evidence="2 3">SWE-8-4</strain>
    </source>
</reference>
<keyword evidence="1" id="KW-0472">Membrane</keyword>
<evidence type="ECO:0008006" key="4">
    <source>
        <dbReference type="Google" id="ProtNLM"/>
    </source>
</evidence>
<feature type="transmembrane region" description="Helical" evidence="1">
    <location>
        <begin position="187"/>
        <end position="207"/>
    </location>
</feature>
<organism evidence="2 3">
    <name type="scientific">Smittium simulii</name>
    <dbReference type="NCBI Taxonomy" id="133385"/>
    <lineage>
        <taxon>Eukaryota</taxon>
        <taxon>Fungi</taxon>
        <taxon>Fungi incertae sedis</taxon>
        <taxon>Zoopagomycota</taxon>
        <taxon>Kickxellomycotina</taxon>
        <taxon>Harpellomycetes</taxon>
        <taxon>Harpellales</taxon>
        <taxon>Legeriomycetaceae</taxon>
        <taxon>Smittium</taxon>
    </lineage>
</organism>
<accession>A0A2T9YAY2</accession>
<evidence type="ECO:0000313" key="3">
    <source>
        <dbReference type="Proteomes" id="UP000245383"/>
    </source>
</evidence>
<dbReference type="PANTHER" id="PTHR31323">
    <property type="entry name" value="MECHANOSENSITIVE ION CHANNEL PROTEIN MSY2"/>
    <property type="match status" value="1"/>
</dbReference>
<dbReference type="SUPFAM" id="SSF50182">
    <property type="entry name" value="Sm-like ribonucleoproteins"/>
    <property type="match status" value="1"/>
</dbReference>
<dbReference type="AlphaFoldDB" id="A0A2T9YAY2"/>
<dbReference type="GO" id="GO:0005262">
    <property type="term" value="F:calcium channel activity"/>
    <property type="evidence" value="ECO:0007669"/>
    <property type="project" value="TreeGrafter"/>
</dbReference>
<keyword evidence="1" id="KW-0812">Transmembrane</keyword>
<protein>
    <recommendedName>
        <fullName evidence="4">EF-hand domain-containing protein</fullName>
    </recommendedName>
</protein>
<gene>
    <name evidence="2" type="ORF">BB561_005334</name>
</gene>
<comment type="caution">
    <text evidence="2">The sequence shown here is derived from an EMBL/GenBank/DDBJ whole genome shotgun (WGS) entry which is preliminary data.</text>
</comment>
<dbReference type="STRING" id="133385.A0A2T9YAY2"/>
<feature type="transmembrane region" description="Helical" evidence="1">
    <location>
        <begin position="88"/>
        <end position="110"/>
    </location>
</feature>
<proteinExistence type="predicted"/>
<dbReference type="InterPro" id="IPR010920">
    <property type="entry name" value="LSM_dom_sf"/>
</dbReference>